<protein>
    <recommendedName>
        <fullName evidence="5">GGDEF-domain containing protein</fullName>
    </recommendedName>
</protein>
<evidence type="ECO:0000313" key="4">
    <source>
        <dbReference type="Proteomes" id="UP000317730"/>
    </source>
</evidence>
<accession>A0A4Y3TV71</accession>
<dbReference type="CDD" id="cd01949">
    <property type="entry name" value="GGDEF"/>
    <property type="match status" value="1"/>
</dbReference>
<comment type="caution">
    <text evidence="3">The sequence shown here is derived from an EMBL/GenBank/DDBJ whole genome shotgun (WGS) entry which is preliminary data.</text>
</comment>
<dbReference type="SMART" id="SM00267">
    <property type="entry name" value="GGDEF"/>
    <property type="match status" value="1"/>
</dbReference>
<evidence type="ECO:0000313" key="3">
    <source>
        <dbReference type="EMBL" id="GEB86326.1"/>
    </source>
</evidence>
<feature type="domain" description="EAL" evidence="1">
    <location>
        <begin position="332"/>
        <end position="583"/>
    </location>
</feature>
<sequence>MKAESLASQQQGCSFSDWPEPQMAVQTVTMSRTQLLRMLDQIPVGVMLLDPKTLCISYYNQTSREILEKISDLIPVEADSLLGVNVDVFHKNPACQRALLMDAAMPPHRARIHLGPEILDLSVSRVFGPNGLDYGPMLTWSLVTAQVRAEEHVFRLANYDILTGLHNRAAFMERLETVLAGMDAEDKTHQSAMMFVDLDGFKMVNDTYGHATGDLMLTHVAEVLGTICRKAGVFLARLGGDEFAVIVQDATMEQVGLLAGRLIDAFENPFVLPTGHQHQMGASIGIAFSPDHGTQSSQLLSRADMALYAAKAGGKNMARVFLPQMEDSLIMRARLERMLRDAFAHSRDLFVFYQPIVDLTSGRVVSREALMRWHDSSRGWIPPKDFIPVAEEAGLVYELDSFVLHAACRDAAAWTDEASVAVNISASSVGQGRLPGAVAMALAASGLPATRLSVEVTETALMSGGNEALRDLQALRDMGVGISLDDFGTGFSSLAHLRAFPFDRIKIDGSFVQDGDRRSDCAAIVRALAQLGVTLRVATVAEGVETPQQRQRIQADGCTHAQGYLFGRPEPTLRDVPRLREINALHVC</sequence>
<dbReference type="InterPro" id="IPR052155">
    <property type="entry name" value="Biofilm_reg_signaling"/>
</dbReference>
<evidence type="ECO:0000259" key="2">
    <source>
        <dbReference type="PROSITE" id="PS50887"/>
    </source>
</evidence>
<dbReference type="Gene3D" id="3.30.450.20">
    <property type="entry name" value="PAS domain"/>
    <property type="match status" value="1"/>
</dbReference>
<dbReference type="InterPro" id="IPR029787">
    <property type="entry name" value="Nucleotide_cyclase"/>
</dbReference>
<organism evidence="3 4">
    <name type="scientific">Acetobacter peroxydans</name>
    <dbReference type="NCBI Taxonomy" id="104098"/>
    <lineage>
        <taxon>Bacteria</taxon>
        <taxon>Pseudomonadati</taxon>
        <taxon>Pseudomonadota</taxon>
        <taxon>Alphaproteobacteria</taxon>
        <taxon>Acetobacterales</taxon>
        <taxon>Acetobacteraceae</taxon>
        <taxon>Acetobacter</taxon>
    </lineage>
</organism>
<dbReference type="CDD" id="cd01948">
    <property type="entry name" value="EAL"/>
    <property type="match status" value="1"/>
</dbReference>
<dbReference type="Gene3D" id="3.20.20.450">
    <property type="entry name" value="EAL domain"/>
    <property type="match status" value="1"/>
</dbReference>
<dbReference type="Proteomes" id="UP000317730">
    <property type="component" value="Unassembled WGS sequence"/>
</dbReference>
<dbReference type="RefSeq" id="WP_141377368.1">
    <property type="nucleotide sequence ID" value="NZ_BAPL01000010.1"/>
</dbReference>
<dbReference type="Gene3D" id="3.30.70.270">
    <property type="match status" value="1"/>
</dbReference>
<dbReference type="SMART" id="SM00052">
    <property type="entry name" value="EAL"/>
    <property type="match status" value="1"/>
</dbReference>
<dbReference type="AlphaFoldDB" id="A0A4Y3TV71"/>
<evidence type="ECO:0000259" key="1">
    <source>
        <dbReference type="PROSITE" id="PS50883"/>
    </source>
</evidence>
<gene>
    <name evidence="3" type="ORF">APE01nite_21230</name>
</gene>
<proteinExistence type="predicted"/>
<feature type="domain" description="GGDEF" evidence="2">
    <location>
        <begin position="189"/>
        <end position="323"/>
    </location>
</feature>
<evidence type="ECO:0008006" key="5">
    <source>
        <dbReference type="Google" id="ProtNLM"/>
    </source>
</evidence>
<reference evidence="3 4" key="1">
    <citation type="submission" date="2019-06" db="EMBL/GenBank/DDBJ databases">
        <title>Whole genome shotgun sequence of Acetobacter peroxydans NBRC 13755.</title>
        <authorList>
            <person name="Hosoyama A."/>
            <person name="Uohara A."/>
            <person name="Ohji S."/>
            <person name="Ichikawa N."/>
        </authorList>
    </citation>
    <scope>NUCLEOTIDE SEQUENCE [LARGE SCALE GENOMIC DNA]</scope>
    <source>
        <strain evidence="3 4">NBRC 13755</strain>
    </source>
</reference>
<dbReference type="SUPFAM" id="SSF141868">
    <property type="entry name" value="EAL domain-like"/>
    <property type="match status" value="1"/>
</dbReference>
<name>A0A4Y3TV71_9PROT</name>
<dbReference type="EMBL" id="BJMV01000012">
    <property type="protein sequence ID" value="GEB86326.1"/>
    <property type="molecule type" value="Genomic_DNA"/>
</dbReference>
<dbReference type="SUPFAM" id="SSF55073">
    <property type="entry name" value="Nucleotide cyclase"/>
    <property type="match status" value="1"/>
</dbReference>
<dbReference type="NCBIfam" id="TIGR00254">
    <property type="entry name" value="GGDEF"/>
    <property type="match status" value="1"/>
</dbReference>
<dbReference type="InterPro" id="IPR000160">
    <property type="entry name" value="GGDEF_dom"/>
</dbReference>
<dbReference type="PROSITE" id="PS50883">
    <property type="entry name" value="EAL"/>
    <property type="match status" value="1"/>
</dbReference>
<dbReference type="InterPro" id="IPR001633">
    <property type="entry name" value="EAL_dom"/>
</dbReference>
<dbReference type="PANTHER" id="PTHR44757">
    <property type="entry name" value="DIGUANYLATE CYCLASE DGCP"/>
    <property type="match status" value="1"/>
</dbReference>
<keyword evidence="4" id="KW-1185">Reference proteome</keyword>
<dbReference type="PROSITE" id="PS50887">
    <property type="entry name" value="GGDEF"/>
    <property type="match status" value="1"/>
</dbReference>
<dbReference type="InterPro" id="IPR043128">
    <property type="entry name" value="Rev_trsase/Diguanyl_cyclase"/>
</dbReference>
<dbReference type="OrthoDB" id="9793210at2"/>
<dbReference type="Pfam" id="PF00563">
    <property type="entry name" value="EAL"/>
    <property type="match status" value="1"/>
</dbReference>
<dbReference type="InterPro" id="IPR035919">
    <property type="entry name" value="EAL_sf"/>
</dbReference>
<dbReference type="PANTHER" id="PTHR44757:SF2">
    <property type="entry name" value="BIOFILM ARCHITECTURE MAINTENANCE PROTEIN MBAA"/>
    <property type="match status" value="1"/>
</dbReference>
<dbReference type="Pfam" id="PF00990">
    <property type="entry name" value="GGDEF"/>
    <property type="match status" value="1"/>
</dbReference>